<reference evidence="1 2" key="1">
    <citation type="submission" date="2024-01" db="EMBL/GenBank/DDBJ databases">
        <title>Genome assemblies of Stephania.</title>
        <authorList>
            <person name="Yang L."/>
        </authorList>
    </citation>
    <scope>NUCLEOTIDE SEQUENCE [LARGE SCALE GENOMIC DNA]</scope>
    <source>
        <strain evidence="1">QJT</strain>
        <tissue evidence="1">Leaf</tissue>
    </source>
</reference>
<dbReference type="AlphaFoldDB" id="A0AAP0NX26"/>
<proteinExistence type="predicted"/>
<evidence type="ECO:0000313" key="1">
    <source>
        <dbReference type="EMBL" id="KAK9123127.1"/>
    </source>
</evidence>
<dbReference type="EMBL" id="JBBNAE010000005">
    <property type="protein sequence ID" value="KAK9123127.1"/>
    <property type="molecule type" value="Genomic_DNA"/>
</dbReference>
<keyword evidence="2" id="KW-1185">Reference proteome</keyword>
<evidence type="ECO:0000313" key="2">
    <source>
        <dbReference type="Proteomes" id="UP001417504"/>
    </source>
</evidence>
<dbReference type="Proteomes" id="UP001417504">
    <property type="component" value="Unassembled WGS sequence"/>
</dbReference>
<organism evidence="1 2">
    <name type="scientific">Stephania japonica</name>
    <dbReference type="NCBI Taxonomy" id="461633"/>
    <lineage>
        <taxon>Eukaryota</taxon>
        <taxon>Viridiplantae</taxon>
        <taxon>Streptophyta</taxon>
        <taxon>Embryophyta</taxon>
        <taxon>Tracheophyta</taxon>
        <taxon>Spermatophyta</taxon>
        <taxon>Magnoliopsida</taxon>
        <taxon>Ranunculales</taxon>
        <taxon>Menispermaceae</taxon>
        <taxon>Menispermoideae</taxon>
        <taxon>Cissampelideae</taxon>
        <taxon>Stephania</taxon>
    </lineage>
</organism>
<gene>
    <name evidence="1" type="ORF">Sjap_012729</name>
</gene>
<name>A0AAP0NX26_9MAGN</name>
<comment type="caution">
    <text evidence="1">The sequence shown here is derived from an EMBL/GenBank/DDBJ whole genome shotgun (WGS) entry which is preliminary data.</text>
</comment>
<accession>A0AAP0NX26</accession>
<protein>
    <submittedName>
        <fullName evidence="1">Uncharacterized protein</fullName>
    </submittedName>
</protein>
<sequence>MADEEIVGGFADLGEVVDIGVFGEGVAEVGRGGSLEKKRRCGFVCVVVGMAMADQKGPSDDSGTSSTRAVSIDEFQTLTQRVASQER</sequence>